<feature type="region of interest" description="Disordered" evidence="1">
    <location>
        <begin position="446"/>
        <end position="467"/>
    </location>
</feature>
<dbReference type="InterPro" id="IPR052638">
    <property type="entry name" value="PiggyBac_TE-derived"/>
</dbReference>
<accession>A0AAQ4FC76</accession>
<evidence type="ECO:0000256" key="1">
    <source>
        <dbReference type="SAM" id="MobiDB-lite"/>
    </source>
</evidence>
<feature type="compositionally biased region" description="Polar residues" evidence="1">
    <location>
        <begin position="825"/>
        <end position="834"/>
    </location>
</feature>
<gene>
    <name evidence="3" type="ORF">V5799_008865</name>
</gene>
<feature type="compositionally biased region" description="Basic and acidic residues" evidence="1">
    <location>
        <begin position="601"/>
        <end position="618"/>
    </location>
</feature>
<evidence type="ECO:0000259" key="2">
    <source>
        <dbReference type="Pfam" id="PF13843"/>
    </source>
</evidence>
<reference evidence="3 4" key="1">
    <citation type="journal article" date="2023" name="Arcadia Sci">
        <title>De novo assembly of a long-read Amblyomma americanum tick genome.</title>
        <authorList>
            <person name="Chou S."/>
            <person name="Poskanzer K.E."/>
            <person name="Rollins M."/>
            <person name="Thuy-Boun P.S."/>
        </authorList>
    </citation>
    <scope>NUCLEOTIDE SEQUENCE [LARGE SCALE GENOMIC DNA]</scope>
    <source>
        <strain evidence="3">F_SG_1</strain>
        <tissue evidence="3">Salivary glands</tissue>
    </source>
</reference>
<feature type="compositionally biased region" description="Acidic residues" evidence="1">
    <location>
        <begin position="248"/>
        <end position="260"/>
    </location>
</feature>
<dbReference type="InterPro" id="IPR006121">
    <property type="entry name" value="HMA_dom"/>
</dbReference>
<feature type="region of interest" description="Disordered" evidence="1">
    <location>
        <begin position="500"/>
        <end position="521"/>
    </location>
</feature>
<feature type="region of interest" description="Disordered" evidence="1">
    <location>
        <begin position="586"/>
        <end position="844"/>
    </location>
</feature>
<dbReference type="PANTHER" id="PTHR47055">
    <property type="entry name" value="DDE_TNP_1_7 DOMAIN-CONTAINING PROTEIN"/>
    <property type="match status" value="1"/>
</dbReference>
<keyword evidence="4" id="KW-1185">Reference proteome</keyword>
<feature type="compositionally biased region" description="Polar residues" evidence="1">
    <location>
        <begin position="799"/>
        <end position="811"/>
    </location>
</feature>
<organism evidence="3 4">
    <name type="scientific">Amblyomma americanum</name>
    <name type="common">Lone star tick</name>
    <dbReference type="NCBI Taxonomy" id="6943"/>
    <lineage>
        <taxon>Eukaryota</taxon>
        <taxon>Metazoa</taxon>
        <taxon>Ecdysozoa</taxon>
        <taxon>Arthropoda</taxon>
        <taxon>Chelicerata</taxon>
        <taxon>Arachnida</taxon>
        <taxon>Acari</taxon>
        <taxon>Parasitiformes</taxon>
        <taxon>Ixodida</taxon>
        <taxon>Ixodoidea</taxon>
        <taxon>Ixodidae</taxon>
        <taxon>Amblyomminae</taxon>
        <taxon>Amblyomma</taxon>
    </lineage>
</organism>
<feature type="non-terminal residue" evidence="3">
    <location>
        <position position="989"/>
    </location>
</feature>
<comment type="caution">
    <text evidence="3">The sequence shown here is derived from an EMBL/GenBank/DDBJ whole genome shotgun (WGS) entry which is preliminary data.</text>
</comment>
<proteinExistence type="predicted"/>
<sequence length="989" mass="108122">MVNDVFDALNIKLPSRAIRRHSKEIEIMKQFLEVLNVTERNAVEKGTRLFASHLTTESLRVTLMSTLDIINYLFDKGAYYVLTAKLNQGPLERHFGLARSFGGDEPHPTVMNFSQIFRLLSLYTPIKTALRGSVQGKPNAVLVSVEDTLKTAAEAHRSNKASLRNEIEARLLEMTTFPCVTPDQMSDEHTYFRASPDDSVVYYLSGRIPASKKKLTDAEIDKLLDVPLPRDQVNALLGEDLPSGSDDDRLDSEDDGQNEVEVDRWSDITDSSASEEEDVHTDSDAEGEGAPKQRRIQKEKPKVWRWDKRDIPHCTKVHNELKPKAAAAEGKTPLKMFKLMYGEDLIELLTFESNRHRILNRPKMKVITKNEMEVFLGICMYMSIVDISFRRSYWSSNTRQDMVADAMTVNRWEEILSVLHLNDAALEKKSSEEGFDRLQKRMNRLDETMEGMSSNLRSRATGKHRRVGSVDCTRSLHQLYSDANRILELQSQAQGFVSAVQRPDAAQSSSGATPPAAHASPQVAAPGMVVTIPVDAGEKSSILFLDTTAEASSPGADGAGSDSLLYKTLDSSFRYPAICVPSPRFESCSPIAPQATTTPLRPERPEVPTPHSRNERRAVSPKNPRHAGEKKLQADPVFLPPAGGQQDALGKKKTGSHSSPKQKRGPGKQYKAPPQRESNLCLEDFPPLLPAAPAAGNPLHTSSDGQPELLPAAHQQLPSQPRDGAGDSRLAPPTKSAPARRADKRKTRRLAFRPYEEAFPKPVSSASGEAHRPAASASGLESSAQAVSSASKEAPPQAVLSSEQGPLTQAESLAGGTPHEEVHRANTQASSALPSNPAPMAGTSQAALAETLGTKTETVLFRPRERKGNFLALSREVIGAQLSKLPGVSNVRVNFRRNVVAVDAEPSAQLEPLLAVAEIGDVRVRARVASTNTCAGIIYAVDGNVPLDEVLDNMESKVPILGCSRSGRNIVVRFAGVTPPEEIALFKLR</sequence>
<evidence type="ECO:0000313" key="3">
    <source>
        <dbReference type="EMBL" id="KAK8784770.1"/>
    </source>
</evidence>
<dbReference type="GO" id="GO:0043565">
    <property type="term" value="F:sequence-specific DNA binding"/>
    <property type="evidence" value="ECO:0007669"/>
    <property type="project" value="TreeGrafter"/>
</dbReference>
<dbReference type="AlphaFoldDB" id="A0AAQ4FC76"/>
<dbReference type="GO" id="GO:0046872">
    <property type="term" value="F:metal ion binding"/>
    <property type="evidence" value="ECO:0007669"/>
    <property type="project" value="InterPro"/>
</dbReference>
<dbReference type="EMBL" id="JARKHS020004274">
    <property type="protein sequence ID" value="KAK8784770.1"/>
    <property type="molecule type" value="Genomic_DNA"/>
</dbReference>
<feature type="compositionally biased region" description="Basic residues" evidence="1">
    <location>
        <begin position="651"/>
        <end position="666"/>
    </location>
</feature>
<feature type="compositionally biased region" description="Basic residues" evidence="1">
    <location>
        <begin position="742"/>
        <end position="751"/>
    </location>
</feature>
<protein>
    <recommendedName>
        <fullName evidence="2">PiggyBac transposable element-derived protein domain-containing protein</fullName>
    </recommendedName>
</protein>
<dbReference type="InterPro" id="IPR029526">
    <property type="entry name" value="PGBD"/>
</dbReference>
<evidence type="ECO:0000313" key="4">
    <source>
        <dbReference type="Proteomes" id="UP001321473"/>
    </source>
</evidence>
<dbReference type="CDD" id="cd00371">
    <property type="entry name" value="HMA"/>
    <property type="match status" value="1"/>
</dbReference>
<feature type="region of interest" description="Disordered" evidence="1">
    <location>
        <begin position="236"/>
        <end position="302"/>
    </location>
</feature>
<dbReference type="Proteomes" id="UP001321473">
    <property type="component" value="Unassembled WGS sequence"/>
</dbReference>
<feature type="compositionally biased region" description="Polar residues" evidence="1">
    <location>
        <begin position="779"/>
        <end position="791"/>
    </location>
</feature>
<name>A0AAQ4FC76_AMBAM</name>
<feature type="compositionally biased region" description="Acidic residues" evidence="1">
    <location>
        <begin position="273"/>
        <end position="287"/>
    </location>
</feature>
<dbReference type="PANTHER" id="PTHR47055:SF3">
    <property type="entry name" value="PHORBOL-ESTER_DAG-TYPE DOMAIN-CONTAINING PROTEIN"/>
    <property type="match status" value="1"/>
</dbReference>
<feature type="domain" description="PiggyBac transposable element-derived protein" evidence="2">
    <location>
        <begin position="332"/>
        <end position="449"/>
    </location>
</feature>
<dbReference type="Pfam" id="PF13843">
    <property type="entry name" value="DDE_Tnp_1_7"/>
    <property type="match status" value="1"/>
</dbReference>